<dbReference type="SUPFAM" id="SSF57501">
    <property type="entry name" value="Cystine-knot cytokines"/>
    <property type="match status" value="1"/>
</dbReference>
<protein>
    <submittedName>
        <fullName evidence="6">Uncharacterized protein</fullName>
    </submittedName>
</protein>
<keyword evidence="4 5" id="KW-0732">Signal</keyword>
<feature type="signal peptide" evidence="5">
    <location>
        <begin position="1"/>
        <end position="18"/>
    </location>
</feature>
<evidence type="ECO:0000256" key="1">
    <source>
        <dbReference type="ARBA" id="ARBA00004613"/>
    </source>
</evidence>
<dbReference type="Pfam" id="PF06083">
    <property type="entry name" value="IL17"/>
    <property type="match status" value="1"/>
</dbReference>
<comment type="subcellular location">
    <subcellularLocation>
        <location evidence="1">Secreted</location>
    </subcellularLocation>
</comment>
<evidence type="ECO:0000313" key="6">
    <source>
        <dbReference type="EMBL" id="GFQ65452.1"/>
    </source>
</evidence>
<organism evidence="6 7">
    <name type="scientific">Trichonephila clavata</name>
    <name type="common">Joro spider</name>
    <name type="synonym">Nephila clavata</name>
    <dbReference type="NCBI Taxonomy" id="2740835"/>
    <lineage>
        <taxon>Eukaryota</taxon>
        <taxon>Metazoa</taxon>
        <taxon>Ecdysozoa</taxon>
        <taxon>Arthropoda</taxon>
        <taxon>Chelicerata</taxon>
        <taxon>Arachnida</taxon>
        <taxon>Araneae</taxon>
        <taxon>Araneomorphae</taxon>
        <taxon>Entelegynae</taxon>
        <taxon>Araneoidea</taxon>
        <taxon>Nephilidae</taxon>
        <taxon>Trichonephila</taxon>
    </lineage>
</organism>
<evidence type="ECO:0000313" key="7">
    <source>
        <dbReference type="Proteomes" id="UP000887116"/>
    </source>
</evidence>
<name>A0A8X6EZ73_TRICU</name>
<keyword evidence="7" id="KW-1185">Reference proteome</keyword>
<evidence type="ECO:0000256" key="4">
    <source>
        <dbReference type="ARBA" id="ARBA00022729"/>
    </source>
</evidence>
<reference evidence="6" key="1">
    <citation type="submission" date="2020-07" db="EMBL/GenBank/DDBJ databases">
        <title>Multicomponent nature underlies the extraordinary mechanical properties of spider dragline silk.</title>
        <authorList>
            <person name="Kono N."/>
            <person name="Nakamura H."/>
            <person name="Mori M."/>
            <person name="Yoshida Y."/>
            <person name="Ohtoshi R."/>
            <person name="Malay A.D."/>
            <person name="Moran D.A.P."/>
            <person name="Tomita M."/>
            <person name="Numata K."/>
            <person name="Arakawa K."/>
        </authorList>
    </citation>
    <scope>NUCLEOTIDE SEQUENCE</scope>
</reference>
<feature type="chain" id="PRO_5036451622" evidence="5">
    <location>
        <begin position="19"/>
        <end position="178"/>
    </location>
</feature>
<dbReference type="EMBL" id="BMAO01010195">
    <property type="protein sequence ID" value="GFQ65452.1"/>
    <property type="molecule type" value="Genomic_DNA"/>
</dbReference>
<gene>
    <name evidence="6" type="ORF">TNCT_591791</name>
</gene>
<dbReference type="OrthoDB" id="6424653at2759"/>
<dbReference type="Proteomes" id="UP000887116">
    <property type="component" value="Unassembled WGS sequence"/>
</dbReference>
<dbReference type="InterPro" id="IPR029034">
    <property type="entry name" value="Cystine-knot_cytokine"/>
</dbReference>
<proteinExistence type="inferred from homology"/>
<accession>A0A8X6EZ73</accession>
<evidence type="ECO:0000256" key="3">
    <source>
        <dbReference type="ARBA" id="ARBA00022525"/>
    </source>
</evidence>
<keyword evidence="3" id="KW-0964">Secreted</keyword>
<evidence type="ECO:0000256" key="2">
    <source>
        <dbReference type="ARBA" id="ARBA00007236"/>
    </source>
</evidence>
<sequence length="178" mass="19880">MGMSYLCGAFLFISFALCGSLPVPAYDSEGHLMQRNPLRGAYWIRAGFRTQQRGEITPNARHSELIASEIVAFCQLTDIPPVNPDCPFIVEKNFDPHRIPQWISNITCISETSAFSELELATQCEQVTTEVAVLKKTLNSKGQEIFNQAWDNVNVACIRTVPISDIESQPRHSISFGM</sequence>
<dbReference type="AlphaFoldDB" id="A0A8X6EZ73"/>
<evidence type="ECO:0000256" key="5">
    <source>
        <dbReference type="SAM" id="SignalP"/>
    </source>
</evidence>
<comment type="caution">
    <text evidence="6">The sequence shown here is derived from an EMBL/GenBank/DDBJ whole genome shotgun (WGS) entry which is preliminary data.</text>
</comment>
<dbReference type="GO" id="GO:0005125">
    <property type="term" value="F:cytokine activity"/>
    <property type="evidence" value="ECO:0007669"/>
    <property type="project" value="InterPro"/>
</dbReference>
<dbReference type="GO" id="GO:0005576">
    <property type="term" value="C:extracellular region"/>
    <property type="evidence" value="ECO:0007669"/>
    <property type="project" value="UniProtKB-SubCell"/>
</dbReference>
<comment type="similarity">
    <text evidence="2">Belongs to the IL-17 family.</text>
</comment>
<dbReference type="Gene3D" id="2.10.90.10">
    <property type="entry name" value="Cystine-knot cytokines"/>
    <property type="match status" value="1"/>
</dbReference>
<dbReference type="InterPro" id="IPR010345">
    <property type="entry name" value="IL-17_fam"/>
</dbReference>